<accession>A0ACC3NTX9</accession>
<sequence>MNRGGHSRNRGGHNFGRNGRSNGRQATQPRGLFADGIWHCDCTPRLPAEHFKVKKEGKNQGRWFYTCQKSDKGCGFFLWDEDAKPREEAAVLSGKRTEPKRESIQEGWNAGRVREGEQLRGKGLFAQSERPAVGADDASTASPTPPPSYRSVIPATNGVKRTVQTAQLDDDEFGLADMEDDDLVTAVDSSAFETPQKAQKTGVYATPATTTKRKLPWLEPPTTPVPAAKPAENYFDTPSKRPRTARPVVEPETPLAPPTTATDASPSPPTRYKDALVNPADLASSLTSEVLAALSKGKVSIPAETLSNVRTILTRHDLKNQGVIKGRDISRLAIKAKDAKIAELQARIASLEADREVERGLGRMRRWESENRQS</sequence>
<protein>
    <submittedName>
        <fullName evidence="1">Uncharacterized protein</fullName>
    </submittedName>
</protein>
<name>A0ACC3NTX9_9PEZI</name>
<evidence type="ECO:0000313" key="2">
    <source>
        <dbReference type="Proteomes" id="UP001281147"/>
    </source>
</evidence>
<comment type="caution">
    <text evidence="1">The sequence shown here is derived from an EMBL/GenBank/DDBJ whole genome shotgun (WGS) entry which is preliminary data.</text>
</comment>
<keyword evidence="2" id="KW-1185">Reference proteome</keyword>
<dbReference type="EMBL" id="JAUTXU010000014">
    <property type="protein sequence ID" value="KAK3722202.1"/>
    <property type="molecule type" value="Genomic_DNA"/>
</dbReference>
<proteinExistence type="predicted"/>
<evidence type="ECO:0000313" key="1">
    <source>
        <dbReference type="EMBL" id="KAK3722202.1"/>
    </source>
</evidence>
<organism evidence="1 2">
    <name type="scientific">Vermiconidia calcicola</name>
    <dbReference type="NCBI Taxonomy" id="1690605"/>
    <lineage>
        <taxon>Eukaryota</taxon>
        <taxon>Fungi</taxon>
        <taxon>Dikarya</taxon>
        <taxon>Ascomycota</taxon>
        <taxon>Pezizomycotina</taxon>
        <taxon>Dothideomycetes</taxon>
        <taxon>Dothideomycetidae</taxon>
        <taxon>Mycosphaerellales</taxon>
        <taxon>Extremaceae</taxon>
        <taxon>Vermiconidia</taxon>
    </lineage>
</organism>
<dbReference type="Proteomes" id="UP001281147">
    <property type="component" value="Unassembled WGS sequence"/>
</dbReference>
<gene>
    <name evidence="1" type="ORF">LTR37_002635</name>
</gene>
<reference evidence="1" key="1">
    <citation type="submission" date="2023-07" db="EMBL/GenBank/DDBJ databases">
        <title>Black Yeasts Isolated from many extreme environments.</title>
        <authorList>
            <person name="Coleine C."/>
            <person name="Stajich J.E."/>
            <person name="Selbmann L."/>
        </authorList>
    </citation>
    <scope>NUCLEOTIDE SEQUENCE</scope>
    <source>
        <strain evidence="1">CCFEE 5714</strain>
    </source>
</reference>